<accession>A0A2S4VPB3</accession>
<evidence type="ECO:0000313" key="1">
    <source>
        <dbReference type="EMBL" id="POW11371.1"/>
    </source>
</evidence>
<proteinExistence type="predicted"/>
<dbReference type="VEuPathDB" id="FungiDB:PSHT_02365"/>
<evidence type="ECO:0000313" key="2">
    <source>
        <dbReference type="Proteomes" id="UP000239156"/>
    </source>
</evidence>
<keyword evidence="2" id="KW-1185">Reference proteome</keyword>
<gene>
    <name evidence="1" type="ORF">PSTT_05362</name>
</gene>
<organism evidence="1 2">
    <name type="scientific">Puccinia striiformis</name>
    <dbReference type="NCBI Taxonomy" id="27350"/>
    <lineage>
        <taxon>Eukaryota</taxon>
        <taxon>Fungi</taxon>
        <taxon>Dikarya</taxon>
        <taxon>Basidiomycota</taxon>
        <taxon>Pucciniomycotina</taxon>
        <taxon>Pucciniomycetes</taxon>
        <taxon>Pucciniales</taxon>
        <taxon>Pucciniaceae</taxon>
        <taxon>Puccinia</taxon>
    </lineage>
</organism>
<comment type="caution">
    <text evidence="1">The sequence shown here is derived from an EMBL/GenBank/DDBJ whole genome shotgun (WGS) entry which is preliminary data.</text>
</comment>
<dbReference type="EMBL" id="PKSL01000039">
    <property type="protein sequence ID" value="POW11371.1"/>
    <property type="molecule type" value="Genomic_DNA"/>
</dbReference>
<sequence length="98" mass="10537">MQFVNSTVLLFVLLAGALNLVGVDAAGRVFPCRSPKPYALCGGRPDADYQLWFAPRVSGGHSCDSTNGIPYCCSINKRFSTTDPNAYDQYISAICANP</sequence>
<reference evidence="1" key="1">
    <citation type="submission" date="2017-12" db="EMBL/GenBank/DDBJ databases">
        <title>Gene loss provides genomic basis for host adaptation in cereal stripe rust fungi.</title>
        <authorList>
            <person name="Xia C."/>
        </authorList>
    </citation>
    <scope>NUCLEOTIDE SEQUENCE [LARGE SCALE GENOMIC DNA]</scope>
    <source>
        <strain evidence="1">93-210</strain>
    </source>
</reference>
<dbReference type="AlphaFoldDB" id="A0A2S4VPB3"/>
<dbReference type="Proteomes" id="UP000239156">
    <property type="component" value="Unassembled WGS sequence"/>
</dbReference>
<name>A0A2S4VPB3_9BASI</name>
<dbReference type="VEuPathDB" id="FungiDB:PSTT_05362"/>
<protein>
    <submittedName>
        <fullName evidence="1">Uncharacterized protein</fullName>
    </submittedName>
</protein>